<organism evidence="1">
    <name type="scientific">Anopheles atroparvus</name>
    <name type="common">European mosquito</name>
    <dbReference type="NCBI Taxonomy" id="41427"/>
    <lineage>
        <taxon>Eukaryota</taxon>
        <taxon>Metazoa</taxon>
        <taxon>Ecdysozoa</taxon>
        <taxon>Arthropoda</taxon>
        <taxon>Hexapoda</taxon>
        <taxon>Insecta</taxon>
        <taxon>Pterygota</taxon>
        <taxon>Neoptera</taxon>
        <taxon>Endopterygota</taxon>
        <taxon>Diptera</taxon>
        <taxon>Nematocera</taxon>
        <taxon>Culicoidea</taxon>
        <taxon>Culicidae</taxon>
        <taxon>Anophelinae</taxon>
        <taxon>Anopheles</taxon>
    </lineage>
</organism>
<dbReference type="AlphaFoldDB" id="A0A182IWT1"/>
<evidence type="ECO:0000313" key="1">
    <source>
        <dbReference type="EnsemblMetazoa" id="AATE007001-PA.1"/>
    </source>
</evidence>
<proteinExistence type="predicted"/>
<protein>
    <submittedName>
        <fullName evidence="1">Uncharacterized protein</fullName>
    </submittedName>
</protein>
<name>A0A182IWT1_ANOAO</name>
<sequence>MALGCPVARPAAVSSRRPTSGPDARCLGVDLRTVGLSVLEGSLNRFWRARNCSRFQLGTRSRLLPMSVAFFDSSILRSISFTFQSLLSILPIARSKSFGFFSTTGAALPPMRCSIDRTRSLN</sequence>
<dbReference type="EnsemblMetazoa" id="AATE007001-RA">
    <property type="protein sequence ID" value="AATE007001-PA.1"/>
    <property type="gene ID" value="AATE007001"/>
</dbReference>
<dbReference type="VEuPathDB" id="VectorBase:AATE007001"/>
<reference evidence="1" key="1">
    <citation type="submission" date="2022-08" db="UniProtKB">
        <authorList>
            <consortium name="EnsemblMetazoa"/>
        </authorList>
    </citation>
    <scope>IDENTIFICATION</scope>
    <source>
        <strain evidence="1">EBRO</strain>
    </source>
</reference>
<accession>A0A182IWT1</accession>